<dbReference type="Proteomes" id="UP000316095">
    <property type="component" value="Unassembled WGS sequence"/>
</dbReference>
<protein>
    <submittedName>
        <fullName evidence="2">Uncharacterized protein</fullName>
    </submittedName>
</protein>
<feature type="region of interest" description="Disordered" evidence="1">
    <location>
        <begin position="1"/>
        <end position="22"/>
    </location>
</feature>
<name>A0A5C5XIB0_9PLAN</name>
<reference evidence="2 3" key="1">
    <citation type="submission" date="2019-02" db="EMBL/GenBank/DDBJ databases">
        <title>Deep-cultivation of Planctomycetes and their phenomic and genomic characterization uncovers novel biology.</title>
        <authorList>
            <person name="Wiegand S."/>
            <person name="Jogler M."/>
            <person name="Boedeker C."/>
            <person name="Pinto D."/>
            <person name="Vollmers J."/>
            <person name="Rivas-Marin E."/>
            <person name="Kohn T."/>
            <person name="Peeters S.H."/>
            <person name="Heuer A."/>
            <person name="Rast P."/>
            <person name="Oberbeckmann S."/>
            <person name="Bunk B."/>
            <person name="Jeske O."/>
            <person name="Meyerdierks A."/>
            <person name="Storesund J.E."/>
            <person name="Kallscheuer N."/>
            <person name="Luecker S."/>
            <person name="Lage O.M."/>
            <person name="Pohl T."/>
            <person name="Merkel B.J."/>
            <person name="Hornburger P."/>
            <person name="Mueller R.-W."/>
            <person name="Bruemmer F."/>
            <person name="Labrenz M."/>
            <person name="Spormann A.M."/>
            <person name="Op Den Camp H."/>
            <person name="Overmann J."/>
            <person name="Amann R."/>
            <person name="Jetten M.S.M."/>
            <person name="Mascher T."/>
            <person name="Medema M.H."/>
            <person name="Devos D.P."/>
            <person name="Kaster A.-K."/>
            <person name="Ovreas L."/>
            <person name="Rohde M."/>
            <person name="Galperin M.Y."/>
            <person name="Jogler C."/>
        </authorList>
    </citation>
    <scope>NUCLEOTIDE SEQUENCE [LARGE SCALE GENOMIC DNA]</scope>
    <source>
        <strain evidence="2 3">Pan54</strain>
    </source>
</reference>
<evidence type="ECO:0000313" key="3">
    <source>
        <dbReference type="Proteomes" id="UP000316095"/>
    </source>
</evidence>
<evidence type="ECO:0000256" key="1">
    <source>
        <dbReference type="SAM" id="MobiDB-lite"/>
    </source>
</evidence>
<gene>
    <name evidence="2" type="ORF">Pan54_28020</name>
</gene>
<sequence>MGVAGALRFSGSPRRFINSGASLRERPRHPRLNYVPEYIILEYSTSLFASNLQSCLPCCAMQAWHRALGFVVNETGSCRQVTRNAVV</sequence>
<comment type="caution">
    <text evidence="2">The sequence shown here is derived from an EMBL/GenBank/DDBJ whole genome shotgun (WGS) entry which is preliminary data.</text>
</comment>
<evidence type="ECO:0000313" key="2">
    <source>
        <dbReference type="EMBL" id="TWT62063.1"/>
    </source>
</evidence>
<dbReference type="EMBL" id="SJPG01000001">
    <property type="protein sequence ID" value="TWT62063.1"/>
    <property type="molecule type" value="Genomic_DNA"/>
</dbReference>
<keyword evidence="3" id="KW-1185">Reference proteome</keyword>
<organism evidence="2 3">
    <name type="scientific">Rubinisphaera italica</name>
    <dbReference type="NCBI Taxonomy" id="2527969"/>
    <lineage>
        <taxon>Bacteria</taxon>
        <taxon>Pseudomonadati</taxon>
        <taxon>Planctomycetota</taxon>
        <taxon>Planctomycetia</taxon>
        <taxon>Planctomycetales</taxon>
        <taxon>Planctomycetaceae</taxon>
        <taxon>Rubinisphaera</taxon>
    </lineage>
</organism>
<proteinExistence type="predicted"/>
<accession>A0A5C5XIB0</accession>
<dbReference type="AlphaFoldDB" id="A0A5C5XIB0"/>